<accession>A0A1H4SUP4</accession>
<feature type="domain" description="Mechanosensitive ion channel MscS" evidence="7">
    <location>
        <begin position="402"/>
        <end position="439"/>
    </location>
</feature>
<evidence type="ECO:0000259" key="7">
    <source>
        <dbReference type="Pfam" id="PF00924"/>
    </source>
</evidence>
<organism evidence="8 9">
    <name type="scientific">Terriglobus roseus</name>
    <dbReference type="NCBI Taxonomy" id="392734"/>
    <lineage>
        <taxon>Bacteria</taxon>
        <taxon>Pseudomonadati</taxon>
        <taxon>Acidobacteriota</taxon>
        <taxon>Terriglobia</taxon>
        <taxon>Terriglobales</taxon>
        <taxon>Acidobacteriaceae</taxon>
        <taxon>Terriglobus</taxon>
    </lineage>
</organism>
<dbReference type="PANTHER" id="PTHR30566">
    <property type="entry name" value="YNAI-RELATED MECHANOSENSITIVE ION CHANNEL"/>
    <property type="match status" value="1"/>
</dbReference>
<dbReference type="Gene3D" id="2.30.30.60">
    <property type="match status" value="1"/>
</dbReference>
<keyword evidence="4 6" id="KW-0472">Membrane</keyword>
<evidence type="ECO:0000256" key="5">
    <source>
        <dbReference type="SAM" id="MobiDB-lite"/>
    </source>
</evidence>
<comment type="subcellular location">
    <subcellularLocation>
        <location evidence="1">Membrane</location>
    </subcellularLocation>
</comment>
<evidence type="ECO:0000256" key="2">
    <source>
        <dbReference type="ARBA" id="ARBA00022692"/>
    </source>
</evidence>
<sequence>MTLPQRIGLWLLGCVVVIIFVVANSGTDLSLSEFSAPAEAPSSNTAVDQSYYVTARNLAALAATPQEQQYAVLAMRSADHELDQSFASAIRNSAAHRLEHTAAATSMLQRIAELKQSIRADQAGVAAASADSSKASDDDGERLRIAQAQLTLDEDELENVQQDLARTGGDPQTDIQQAFDQHRSIESQAAALPKNTATADLESARSLHSVVGKVRILSSLKQRRKMLADARNKVLAEQQKLQQQHDGLDRQTYVSTPGEDPSSRSGRLTQLRVSAEREKDMADLDKRVRDLGQLAKVYEDWGHLVQTQRRTLLTSLAADFLTVVMAVLGIFALSGFAQYLLKRWEKNHHRRLKHARVVITLILEIVVVARIAVVIFGMPGDVSTILGFITAGITVTLKDFLVSFVGWFALMGRRGIQVGDWVEIDGTQGEVLEVTALHTYLLEAGNWATSGQFTGRQAVFMNKFAVERKYFNFSTSEQWLWDEFVVPVPASKVITQELLSRVQHLIATETRDDMASAEASWRELATTHGLHERKGAPTAIVRTSAAGLEVVVRYVTKAPTRFDTAVRLRQLVLGALGLGLHVDPSMPARPVGT</sequence>
<dbReference type="InterPro" id="IPR023408">
    <property type="entry name" value="MscS_beta-dom_sf"/>
</dbReference>
<feature type="transmembrane region" description="Helical" evidence="6">
    <location>
        <begin position="385"/>
        <end position="410"/>
    </location>
</feature>
<dbReference type="PANTHER" id="PTHR30566:SF5">
    <property type="entry name" value="MECHANOSENSITIVE ION CHANNEL PROTEIN 1, MITOCHONDRIAL-RELATED"/>
    <property type="match status" value="1"/>
</dbReference>
<dbReference type="Pfam" id="PF00924">
    <property type="entry name" value="MS_channel_2nd"/>
    <property type="match status" value="1"/>
</dbReference>
<evidence type="ECO:0000256" key="4">
    <source>
        <dbReference type="ARBA" id="ARBA00023136"/>
    </source>
</evidence>
<protein>
    <submittedName>
        <fullName evidence="8">Small-conductance mechanosensitive channel</fullName>
    </submittedName>
</protein>
<keyword evidence="3 6" id="KW-1133">Transmembrane helix</keyword>
<evidence type="ECO:0000256" key="1">
    <source>
        <dbReference type="ARBA" id="ARBA00004370"/>
    </source>
</evidence>
<dbReference type="Proteomes" id="UP000182409">
    <property type="component" value="Unassembled WGS sequence"/>
</dbReference>
<dbReference type="EMBL" id="FNSD01000001">
    <property type="protein sequence ID" value="SEC47846.1"/>
    <property type="molecule type" value="Genomic_DNA"/>
</dbReference>
<feature type="region of interest" description="Disordered" evidence="5">
    <location>
        <begin position="238"/>
        <end position="269"/>
    </location>
</feature>
<evidence type="ECO:0000313" key="9">
    <source>
        <dbReference type="Proteomes" id="UP000182409"/>
    </source>
</evidence>
<gene>
    <name evidence="8" type="ORF">SAMN05443244_3559</name>
</gene>
<feature type="transmembrane region" description="Helical" evidence="6">
    <location>
        <begin position="316"/>
        <end position="336"/>
    </location>
</feature>
<reference evidence="8 9" key="1">
    <citation type="submission" date="2016-10" db="EMBL/GenBank/DDBJ databases">
        <authorList>
            <person name="de Groot N.N."/>
        </authorList>
    </citation>
    <scope>NUCLEOTIDE SEQUENCE [LARGE SCALE GENOMIC DNA]</scope>
    <source>
        <strain evidence="8 9">AB35.6</strain>
    </source>
</reference>
<feature type="transmembrane region" description="Helical" evidence="6">
    <location>
        <begin position="357"/>
        <end position="379"/>
    </location>
</feature>
<dbReference type="InterPro" id="IPR006685">
    <property type="entry name" value="MscS_channel_2nd"/>
</dbReference>
<dbReference type="InterPro" id="IPR010920">
    <property type="entry name" value="LSM_dom_sf"/>
</dbReference>
<dbReference type="GO" id="GO:0016020">
    <property type="term" value="C:membrane"/>
    <property type="evidence" value="ECO:0007669"/>
    <property type="project" value="UniProtKB-SubCell"/>
</dbReference>
<evidence type="ECO:0000256" key="6">
    <source>
        <dbReference type="SAM" id="Phobius"/>
    </source>
</evidence>
<dbReference type="SUPFAM" id="SSF50182">
    <property type="entry name" value="Sm-like ribonucleoproteins"/>
    <property type="match status" value="1"/>
</dbReference>
<evidence type="ECO:0000313" key="8">
    <source>
        <dbReference type="EMBL" id="SEC47846.1"/>
    </source>
</evidence>
<dbReference type="RefSeq" id="WP_074655310.1">
    <property type="nucleotide sequence ID" value="NZ_FNSD01000001.1"/>
</dbReference>
<feature type="transmembrane region" description="Helical" evidence="6">
    <location>
        <begin position="7"/>
        <end position="26"/>
    </location>
</feature>
<evidence type="ECO:0000256" key="3">
    <source>
        <dbReference type="ARBA" id="ARBA00022989"/>
    </source>
</evidence>
<dbReference type="AlphaFoldDB" id="A0A1H4SUP4"/>
<proteinExistence type="predicted"/>
<dbReference type="GO" id="GO:0008381">
    <property type="term" value="F:mechanosensitive monoatomic ion channel activity"/>
    <property type="evidence" value="ECO:0007669"/>
    <property type="project" value="UniProtKB-ARBA"/>
</dbReference>
<keyword evidence="2 6" id="KW-0812">Transmembrane</keyword>
<name>A0A1H4SUP4_9BACT</name>